<reference evidence="1" key="1">
    <citation type="submission" date="2020-08" db="EMBL/GenBank/DDBJ databases">
        <title>Genome public.</title>
        <authorList>
            <person name="Liu C."/>
            <person name="Sun Q."/>
        </authorList>
    </citation>
    <scope>NUCLEOTIDE SEQUENCE</scope>
    <source>
        <strain evidence="1">N12</strain>
    </source>
</reference>
<organism evidence="1 2">
    <name type="scientific">Jilunia laotingensis</name>
    <dbReference type="NCBI Taxonomy" id="2763675"/>
    <lineage>
        <taxon>Bacteria</taxon>
        <taxon>Pseudomonadati</taxon>
        <taxon>Bacteroidota</taxon>
        <taxon>Bacteroidia</taxon>
        <taxon>Bacteroidales</taxon>
        <taxon>Bacteroidaceae</taxon>
        <taxon>Jilunia</taxon>
    </lineage>
</organism>
<protein>
    <recommendedName>
        <fullName evidence="3">4-alpha-L-fucosyltransferase glycosyl transferase group 56</fullName>
    </recommendedName>
</protein>
<gene>
    <name evidence="1" type="ORF">H8744_12695</name>
</gene>
<dbReference type="RefSeq" id="WP_262435191.1">
    <property type="nucleotide sequence ID" value="NZ_JACRTF010000001.1"/>
</dbReference>
<proteinExistence type="predicted"/>
<dbReference type="AlphaFoldDB" id="A0A926IQ93"/>
<comment type="caution">
    <text evidence="1">The sequence shown here is derived from an EMBL/GenBank/DDBJ whole genome shotgun (WGS) entry which is preliminary data.</text>
</comment>
<dbReference type="Proteomes" id="UP000651085">
    <property type="component" value="Unassembled WGS sequence"/>
</dbReference>
<keyword evidence="2" id="KW-1185">Reference proteome</keyword>
<evidence type="ECO:0000313" key="2">
    <source>
        <dbReference type="Proteomes" id="UP000651085"/>
    </source>
</evidence>
<accession>A0A926IQ93</accession>
<evidence type="ECO:0008006" key="3">
    <source>
        <dbReference type="Google" id="ProtNLM"/>
    </source>
</evidence>
<name>A0A926IQ93_9BACT</name>
<sequence>MMNIHLVQDEKFINGSIETFNYYYAAQNVYFVDIDENNRKLVKESDDVYFIPFQHKTKIKKIISSVYKTDGVINLFIHYMSRKAANLAIDLKDNQLVDYLYWIFYGADLYSYLALEQNYKLYDYNVSGREYFLKDILKRIIGYNNYLLKIARILNYFCFWNYYDYLLFCEFIPTKAKFKLFYYTDIEKIALVDLVNKPTHLNVLVNHSASYTGNHLTILFKLFKIDSKKEIANIVLPLSYGAIKHKNLIIDKANSLFADRTCILDSFLPPQDYFNKINMCQVAIMGHRRQEAAGNISYFLLNGVKVFLREDNNLLKYYKNMGCHIYSFEKDLNTLTDLFPLTMKQKNANRNILQNALSKENRDKMMRTLITDEVN</sequence>
<dbReference type="EMBL" id="JACRTF010000001">
    <property type="protein sequence ID" value="MBC8594089.1"/>
    <property type="molecule type" value="Genomic_DNA"/>
</dbReference>
<evidence type="ECO:0000313" key="1">
    <source>
        <dbReference type="EMBL" id="MBC8594089.1"/>
    </source>
</evidence>